<dbReference type="PANTHER" id="PTHR43818:SF11">
    <property type="entry name" value="BCDNA.GH03377"/>
    <property type="match status" value="1"/>
</dbReference>
<dbReference type="SUPFAM" id="SSF55347">
    <property type="entry name" value="Glyceraldehyde-3-phosphate dehydrogenase-like, C-terminal domain"/>
    <property type="match status" value="1"/>
</dbReference>
<evidence type="ECO:0000256" key="1">
    <source>
        <dbReference type="ARBA" id="ARBA00023002"/>
    </source>
</evidence>
<evidence type="ECO:0000313" key="4">
    <source>
        <dbReference type="EMBL" id="WNM58958.1"/>
    </source>
</evidence>
<evidence type="ECO:0000259" key="3">
    <source>
        <dbReference type="Pfam" id="PF22725"/>
    </source>
</evidence>
<reference evidence="4 5" key="1">
    <citation type="submission" date="2023-01" db="EMBL/GenBank/DDBJ databases">
        <title>Cultivation and genomic characterization of new, ubiquitous marine nitrite-oxidizing bacteria from the Nitrospirales.</title>
        <authorList>
            <person name="Mueller A.J."/>
            <person name="Daebeler A."/>
            <person name="Herbold C.W."/>
            <person name="Kirkegaard R.H."/>
            <person name="Daims H."/>
        </authorList>
    </citation>
    <scope>NUCLEOTIDE SEQUENCE [LARGE SCALE GENOMIC DNA]</scope>
    <source>
        <strain evidence="4 5">VA</strain>
    </source>
</reference>
<sequence>MKSDEKPPVRIGMVGCGRATTVLHLPALQFVPGAKVVALADPNPEALHRASHQLAVEQCVSDYRALLENPTIEAIAICSPVQFHVEIALAALDAGKHLFIEKPLSLTLEECDRLIDRAAGLPLQIMLGFNTRWHRLTRQARILFQQGTVGPLEVVRSNLLTNYNKDLPEWRKRRNSGGGVLLEMAMHHFDLWKYVLDEEVEEISAHSRSGTWEDESATVTARLGCGALASATFSECAIQTNSMEIYGRNGALGIDFYRFDGLETSTTFENSGNIQTRIRSLRKFVKEFPEAIATNRQGGEWRRSYIEEWRHFIGSVRGGGRIECGLEDGRRALAVALAALESAATGKAVTVAKG</sequence>
<gene>
    <name evidence="4" type="ORF">PP769_04095</name>
</gene>
<dbReference type="InterPro" id="IPR036291">
    <property type="entry name" value="NAD(P)-bd_dom_sf"/>
</dbReference>
<feature type="domain" description="Gfo/Idh/MocA-like oxidoreductase N-terminal" evidence="2">
    <location>
        <begin position="9"/>
        <end position="128"/>
    </location>
</feature>
<dbReference type="GO" id="GO:0000166">
    <property type="term" value="F:nucleotide binding"/>
    <property type="evidence" value="ECO:0007669"/>
    <property type="project" value="InterPro"/>
</dbReference>
<keyword evidence="1" id="KW-0560">Oxidoreductase</keyword>
<dbReference type="RefSeq" id="WP_312645520.1">
    <property type="nucleotide sequence ID" value="NZ_CP116967.1"/>
</dbReference>
<dbReference type="KEGG" id="nall:PP769_04095"/>
<name>A0AA96GBX7_9BACT</name>
<dbReference type="InterPro" id="IPR000683">
    <property type="entry name" value="Gfo/Idh/MocA-like_OxRdtase_N"/>
</dbReference>
<dbReference type="Proteomes" id="UP001302719">
    <property type="component" value="Chromosome"/>
</dbReference>
<dbReference type="GO" id="GO:0016491">
    <property type="term" value="F:oxidoreductase activity"/>
    <property type="evidence" value="ECO:0007669"/>
    <property type="project" value="UniProtKB-KW"/>
</dbReference>
<evidence type="ECO:0000313" key="5">
    <source>
        <dbReference type="Proteomes" id="UP001302719"/>
    </source>
</evidence>
<protein>
    <submittedName>
        <fullName evidence="4">Gfo/Idh/MocA family oxidoreductase</fullName>
    </submittedName>
</protein>
<organism evidence="4 5">
    <name type="scientific">Candidatus Nitrospira allomarina</name>
    <dbReference type="NCBI Taxonomy" id="3020900"/>
    <lineage>
        <taxon>Bacteria</taxon>
        <taxon>Pseudomonadati</taxon>
        <taxon>Nitrospirota</taxon>
        <taxon>Nitrospiria</taxon>
        <taxon>Nitrospirales</taxon>
        <taxon>Nitrospiraceae</taxon>
        <taxon>Nitrospira</taxon>
    </lineage>
</organism>
<dbReference type="AlphaFoldDB" id="A0AA96GBX7"/>
<dbReference type="EMBL" id="CP116967">
    <property type="protein sequence ID" value="WNM58958.1"/>
    <property type="molecule type" value="Genomic_DNA"/>
</dbReference>
<dbReference type="InterPro" id="IPR055170">
    <property type="entry name" value="GFO_IDH_MocA-like_dom"/>
</dbReference>
<dbReference type="Gene3D" id="3.40.50.720">
    <property type="entry name" value="NAD(P)-binding Rossmann-like Domain"/>
    <property type="match status" value="1"/>
</dbReference>
<accession>A0AA96GBX7</accession>
<dbReference type="SUPFAM" id="SSF51735">
    <property type="entry name" value="NAD(P)-binding Rossmann-fold domains"/>
    <property type="match status" value="1"/>
</dbReference>
<evidence type="ECO:0000259" key="2">
    <source>
        <dbReference type="Pfam" id="PF01408"/>
    </source>
</evidence>
<dbReference type="Pfam" id="PF22725">
    <property type="entry name" value="GFO_IDH_MocA_C3"/>
    <property type="match status" value="1"/>
</dbReference>
<dbReference type="Pfam" id="PF01408">
    <property type="entry name" value="GFO_IDH_MocA"/>
    <property type="match status" value="1"/>
</dbReference>
<feature type="domain" description="GFO/IDH/MocA-like oxidoreductase" evidence="3">
    <location>
        <begin position="138"/>
        <end position="252"/>
    </location>
</feature>
<dbReference type="PANTHER" id="PTHR43818">
    <property type="entry name" value="BCDNA.GH03377"/>
    <property type="match status" value="1"/>
</dbReference>
<proteinExistence type="predicted"/>
<dbReference type="InterPro" id="IPR050463">
    <property type="entry name" value="Gfo/Idh/MocA_oxidrdct_glycsds"/>
</dbReference>
<keyword evidence="5" id="KW-1185">Reference proteome</keyword>
<dbReference type="Gene3D" id="3.30.360.10">
    <property type="entry name" value="Dihydrodipicolinate Reductase, domain 2"/>
    <property type="match status" value="1"/>
</dbReference>